<evidence type="ECO:0000259" key="7">
    <source>
        <dbReference type="Pfam" id="PF10414"/>
    </source>
</evidence>
<organism evidence="9 10">
    <name type="scientific">Anaerospora hongkongensis</name>
    <dbReference type="NCBI Taxonomy" id="244830"/>
    <lineage>
        <taxon>Bacteria</taxon>
        <taxon>Bacillati</taxon>
        <taxon>Bacillota</taxon>
        <taxon>Negativicutes</taxon>
        <taxon>Selenomonadales</taxon>
        <taxon>Sporomusaceae</taxon>
        <taxon>Anaerospora</taxon>
    </lineage>
</organism>
<dbReference type="GO" id="GO:0019354">
    <property type="term" value="P:siroheme biosynthetic process"/>
    <property type="evidence" value="ECO:0007669"/>
    <property type="project" value="UniProtKB-UniPathway"/>
</dbReference>
<dbReference type="GO" id="GO:0004325">
    <property type="term" value="F:ferrochelatase activity"/>
    <property type="evidence" value="ECO:0007669"/>
    <property type="project" value="InterPro"/>
</dbReference>
<dbReference type="Gene3D" id="3.30.160.110">
    <property type="entry name" value="Siroheme synthase, domain 2"/>
    <property type="match status" value="1"/>
</dbReference>
<dbReference type="InterPro" id="IPR019478">
    <property type="entry name" value="Sirohaem_synthase_dimer_dom"/>
</dbReference>
<dbReference type="InterPro" id="IPR028161">
    <property type="entry name" value="Met8-like"/>
</dbReference>
<comment type="caution">
    <text evidence="9">The sequence shown here is derived from an EMBL/GenBank/DDBJ whole genome shotgun (WGS) entry which is preliminary data.</text>
</comment>
<gene>
    <name evidence="9" type="ORF">EV210_12415</name>
</gene>
<dbReference type="EC" id="1.3.1.76" evidence="2"/>
<dbReference type="Proteomes" id="UP000295063">
    <property type="component" value="Unassembled WGS sequence"/>
</dbReference>
<dbReference type="Pfam" id="PF13241">
    <property type="entry name" value="NAD_binding_7"/>
    <property type="match status" value="1"/>
</dbReference>
<evidence type="ECO:0000313" key="9">
    <source>
        <dbReference type="EMBL" id="TCL32157.1"/>
    </source>
</evidence>
<dbReference type="EMBL" id="SLUI01000024">
    <property type="protein sequence ID" value="TCL32157.1"/>
    <property type="molecule type" value="Genomic_DNA"/>
</dbReference>
<dbReference type="GO" id="GO:0043115">
    <property type="term" value="F:precorrin-2 dehydrogenase activity"/>
    <property type="evidence" value="ECO:0007669"/>
    <property type="project" value="UniProtKB-EC"/>
</dbReference>
<reference evidence="9 10" key="1">
    <citation type="submission" date="2019-03" db="EMBL/GenBank/DDBJ databases">
        <title>Genomic Encyclopedia of Type Strains, Phase IV (KMG-IV): sequencing the most valuable type-strain genomes for metagenomic binning, comparative biology and taxonomic classification.</title>
        <authorList>
            <person name="Goeker M."/>
        </authorList>
    </citation>
    <scope>NUCLEOTIDE SEQUENCE [LARGE SCALE GENOMIC DNA]</scope>
    <source>
        <strain evidence="9 10">DSM 15969</strain>
    </source>
</reference>
<evidence type="ECO:0000256" key="5">
    <source>
        <dbReference type="ARBA" id="ARBA00023244"/>
    </source>
</evidence>
<feature type="domain" description="Sirohaem synthase dimerisation" evidence="7">
    <location>
        <begin position="151"/>
        <end position="204"/>
    </location>
</feature>
<dbReference type="InterPro" id="IPR036291">
    <property type="entry name" value="NAD(P)-bd_dom_sf"/>
</dbReference>
<dbReference type="NCBIfam" id="TIGR01470">
    <property type="entry name" value="cysG_Nterm"/>
    <property type="match status" value="1"/>
</dbReference>
<evidence type="ECO:0000313" key="10">
    <source>
        <dbReference type="Proteomes" id="UP000295063"/>
    </source>
</evidence>
<dbReference type="PANTHER" id="PTHR35330">
    <property type="entry name" value="SIROHEME BIOSYNTHESIS PROTEIN MET8"/>
    <property type="match status" value="1"/>
</dbReference>
<keyword evidence="5" id="KW-0627">Porphyrin biosynthesis</keyword>
<evidence type="ECO:0000256" key="2">
    <source>
        <dbReference type="ARBA" id="ARBA00012400"/>
    </source>
</evidence>
<dbReference type="OrthoDB" id="9773765at2"/>
<sequence>MPVYPINLDLSGRHCACIGGGSVAARKVEDLLQAGALVTIISPVLTSALQQLVQAQKIIHIAQQYQPGVIGAFFMVICATNNKAVNRAAAEEARSKGALVNVVDAPELCDFTVPSKMTRGDLLITVSTGGKSPALAKKLRLELEDRYGPEYGTYLEWAGAIREQMKNRLETSKEREYFWQQTLDDEVLSLLRQGRLKDAEEKIKYAIGSTGLKS</sequence>
<dbReference type="UniPathway" id="UPA00262">
    <property type="reaction ID" value="UER00222"/>
</dbReference>
<dbReference type="InterPro" id="IPR028281">
    <property type="entry name" value="Sirohaem_synthase_central"/>
</dbReference>
<dbReference type="Pfam" id="PF10414">
    <property type="entry name" value="CysG_dimeriser"/>
    <property type="match status" value="1"/>
</dbReference>
<name>A0A4R1PNA9_9FIRM</name>
<evidence type="ECO:0000259" key="8">
    <source>
        <dbReference type="Pfam" id="PF14824"/>
    </source>
</evidence>
<proteinExistence type="predicted"/>
<protein>
    <recommendedName>
        <fullName evidence="2">precorrin-2 dehydrogenase</fullName>
        <ecNumber evidence="2">1.3.1.76</ecNumber>
    </recommendedName>
</protein>
<dbReference type="RefSeq" id="WP_132083568.1">
    <property type="nucleotide sequence ID" value="NZ_DAIMLW010000026.1"/>
</dbReference>
<comment type="catalytic activity">
    <reaction evidence="6">
        <text>precorrin-2 + NAD(+) = sirohydrochlorin + NADH + 2 H(+)</text>
        <dbReference type="Rhea" id="RHEA:15613"/>
        <dbReference type="ChEBI" id="CHEBI:15378"/>
        <dbReference type="ChEBI" id="CHEBI:57540"/>
        <dbReference type="ChEBI" id="CHEBI:57945"/>
        <dbReference type="ChEBI" id="CHEBI:58351"/>
        <dbReference type="ChEBI" id="CHEBI:58827"/>
        <dbReference type="EC" id="1.3.1.76"/>
    </reaction>
</comment>
<evidence type="ECO:0000256" key="1">
    <source>
        <dbReference type="ARBA" id="ARBA00005010"/>
    </source>
</evidence>
<comment type="pathway">
    <text evidence="1">Porphyrin-containing compound metabolism; siroheme biosynthesis; sirohydrochlorin from precorrin-2: step 1/1.</text>
</comment>
<dbReference type="SUPFAM" id="SSF51735">
    <property type="entry name" value="NAD(P)-binding Rossmann-fold domains"/>
    <property type="match status" value="1"/>
</dbReference>
<dbReference type="InterPro" id="IPR006367">
    <property type="entry name" value="Sirohaem_synthase_N"/>
</dbReference>
<dbReference type="AlphaFoldDB" id="A0A4R1PNA9"/>
<keyword evidence="10" id="KW-1185">Reference proteome</keyword>
<accession>A0A4R1PNA9</accession>
<dbReference type="InterPro" id="IPR037115">
    <property type="entry name" value="Sirohaem_synt_dimer_dom_sf"/>
</dbReference>
<dbReference type="PANTHER" id="PTHR35330:SF1">
    <property type="entry name" value="SIROHEME BIOSYNTHESIS PROTEIN MET8"/>
    <property type="match status" value="1"/>
</dbReference>
<keyword evidence="3" id="KW-0560">Oxidoreductase</keyword>
<dbReference type="SUPFAM" id="SSF75615">
    <property type="entry name" value="Siroheme synthase middle domains-like"/>
    <property type="match status" value="1"/>
</dbReference>
<keyword evidence="4" id="KW-0520">NAD</keyword>
<dbReference type="Gene3D" id="1.10.8.210">
    <property type="entry name" value="Sirohaem synthase, dimerisation domain"/>
    <property type="match status" value="1"/>
</dbReference>
<evidence type="ECO:0000256" key="4">
    <source>
        <dbReference type="ARBA" id="ARBA00023027"/>
    </source>
</evidence>
<dbReference type="Pfam" id="PF14824">
    <property type="entry name" value="Sirohm_synth_M"/>
    <property type="match status" value="1"/>
</dbReference>
<evidence type="ECO:0000256" key="3">
    <source>
        <dbReference type="ARBA" id="ARBA00023002"/>
    </source>
</evidence>
<dbReference type="Gene3D" id="3.40.50.720">
    <property type="entry name" value="NAD(P)-binding Rossmann-like Domain"/>
    <property type="match status" value="1"/>
</dbReference>
<evidence type="ECO:0000256" key="6">
    <source>
        <dbReference type="ARBA" id="ARBA00047561"/>
    </source>
</evidence>
<feature type="domain" description="Siroheme synthase central" evidence="8">
    <location>
        <begin position="119"/>
        <end position="145"/>
    </location>
</feature>